<reference evidence="4" key="1">
    <citation type="journal article" date="2019" name="Int. J. Syst. Evol. Microbiol.">
        <title>The Global Catalogue of Microorganisms (GCM) 10K type strain sequencing project: providing services to taxonomists for standard genome sequencing and annotation.</title>
        <authorList>
            <consortium name="The Broad Institute Genomics Platform"/>
            <consortium name="The Broad Institute Genome Sequencing Center for Infectious Disease"/>
            <person name="Wu L."/>
            <person name="Ma J."/>
        </authorList>
    </citation>
    <scope>NUCLEOTIDE SEQUENCE [LARGE SCALE GENOMIC DNA]</scope>
    <source>
        <strain evidence="4">KCTC 42247</strain>
    </source>
</reference>
<dbReference type="Pfam" id="PF00932">
    <property type="entry name" value="LTD"/>
    <property type="match status" value="2"/>
</dbReference>
<protein>
    <submittedName>
        <fullName evidence="3">Lamin tail domain-containing protein</fullName>
    </submittedName>
</protein>
<keyword evidence="4" id="KW-1185">Reference proteome</keyword>
<feature type="signal peptide" evidence="1">
    <location>
        <begin position="1"/>
        <end position="20"/>
    </location>
</feature>
<dbReference type="SUPFAM" id="SSF74853">
    <property type="entry name" value="Lamin A/C globular tail domain"/>
    <property type="match status" value="2"/>
</dbReference>
<dbReference type="Proteomes" id="UP001597418">
    <property type="component" value="Unassembled WGS sequence"/>
</dbReference>
<dbReference type="RefSeq" id="WP_262507312.1">
    <property type="nucleotide sequence ID" value="NZ_JBHUMB010000006.1"/>
</dbReference>
<dbReference type="InterPro" id="IPR036415">
    <property type="entry name" value="Lamin_tail_dom_sf"/>
</dbReference>
<name>A0ABW5UDB0_9SPHI</name>
<gene>
    <name evidence="3" type="ORF">ACFSQ6_06690</name>
</gene>
<feature type="chain" id="PRO_5045694522" evidence="1">
    <location>
        <begin position="21"/>
        <end position="551"/>
    </location>
</feature>
<evidence type="ECO:0000313" key="3">
    <source>
        <dbReference type="EMBL" id="MFD2743081.1"/>
    </source>
</evidence>
<accession>A0ABW5UDB0</accession>
<sequence length="551" mass="61984">MKAIVTLCSLYLLCCTSCTTFLEEESTYIAPHPIINEIMMNPSGNDLPMREWLELYNPSSIAISLKNYTITYNNRTFQFPDLYLPARQYIIVTSAQNEQAFMRYGNVCGIVGWPTMSNAGATITLAHDQIGTVDQVSYAANWYATAAKRRGGWSLERVNPEFGCNPARAWQESEAREGGTPGARNSVYRAGAIPNVQILRTIIQDQQLHFILNMDVGSIINIQQVQMPIELPQIHSWSISRDTIQLSFNQPLPVGIPYDVAITSEFCGRNVILSQTVFQEAHLLYNDVVINEVLFNPYTGSPSFVEIYNRSAKMMNLQGWRLGNRVISTQQLLFPPSSYRVITTNPEQLQKDYPSAMLRDVIVLPSLPAYANLQGIVTLFSPTGLMDSLRYTAAMHQPFIRNARGVSLERISPAAPTNEAGNFISTSTYSEGATPGYENSRFRAGTITKNNVYLAARILNPNSDGDDRFLSIHYEFIAENTMINLTIYDDRGRPINRLVRNRGVGYTGRFIWDGIREDGKPASSGVYIMSMETYHDNGQRQTFKESFLLRN</sequence>
<evidence type="ECO:0000313" key="4">
    <source>
        <dbReference type="Proteomes" id="UP001597418"/>
    </source>
</evidence>
<dbReference type="InterPro" id="IPR001322">
    <property type="entry name" value="Lamin_tail_dom"/>
</dbReference>
<comment type="caution">
    <text evidence="3">The sequence shown here is derived from an EMBL/GenBank/DDBJ whole genome shotgun (WGS) entry which is preliminary data.</text>
</comment>
<dbReference type="PROSITE" id="PS51841">
    <property type="entry name" value="LTD"/>
    <property type="match status" value="1"/>
</dbReference>
<feature type="domain" description="LTD" evidence="2">
    <location>
        <begin position="25"/>
        <end position="140"/>
    </location>
</feature>
<evidence type="ECO:0000256" key="1">
    <source>
        <dbReference type="SAM" id="SignalP"/>
    </source>
</evidence>
<organism evidence="3 4">
    <name type="scientific">Sphingobacterium populi</name>
    <dbReference type="NCBI Taxonomy" id="1812824"/>
    <lineage>
        <taxon>Bacteria</taxon>
        <taxon>Pseudomonadati</taxon>
        <taxon>Bacteroidota</taxon>
        <taxon>Sphingobacteriia</taxon>
        <taxon>Sphingobacteriales</taxon>
        <taxon>Sphingobacteriaceae</taxon>
        <taxon>Sphingobacterium</taxon>
    </lineage>
</organism>
<keyword evidence="1" id="KW-0732">Signal</keyword>
<dbReference type="EMBL" id="JBHUMB010000006">
    <property type="protein sequence ID" value="MFD2743081.1"/>
    <property type="molecule type" value="Genomic_DNA"/>
</dbReference>
<evidence type="ECO:0000259" key="2">
    <source>
        <dbReference type="PROSITE" id="PS51841"/>
    </source>
</evidence>
<proteinExistence type="predicted"/>
<dbReference type="Gene3D" id="2.60.40.4070">
    <property type="match status" value="1"/>
</dbReference>